<dbReference type="PATRIC" id="fig|86416.3.peg.213"/>
<dbReference type="eggNOG" id="COG2715">
    <property type="taxonomic scope" value="Bacteria"/>
</dbReference>
<keyword evidence="1" id="KW-0472">Membrane</keyword>
<protein>
    <submittedName>
        <fullName evidence="3">Putative membrane protein required for spore maturation</fullName>
    </submittedName>
</protein>
<reference evidence="3 4" key="1">
    <citation type="submission" date="2012-01" db="EMBL/GenBank/DDBJ databases">
        <title>Complete sequence of chromosome of Clostridium pasteurianum BC1.</title>
        <authorList>
            <consortium name="US DOE Joint Genome Institute"/>
            <person name="Lucas S."/>
            <person name="Han J."/>
            <person name="Lapidus A."/>
            <person name="Cheng J.-F."/>
            <person name="Goodwin L."/>
            <person name="Pitluck S."/>
            <person name="Peters L."/>
            <person name="Mikhailova N."/>
            <person name="Teshima H."/>
            <person name="Detter J.C."/>
            <person name="Han C."/>
            <person name="Tapia R."/>
            <person name="Land M."/>
            <person name="Hauser L."/>
            <person name="Kyrpides N."/>
            <person name="Ivanova N."/>
            <person name="Pagani I."/>
            <person name="Dunn J."/>
            <person name="Taghavi S."/>
            <person name="Francis A."/>
            <person name="van der Lelie D."/>
            <person name="Woyke T."/>
        </authorList>
    </citation>
    <scope>NUCLEOTIDE SEQUENCE [LARGE SCALE GENOMIC DNA]</scope>
    <source>
        <strain evidence="3 4">BC1</strain>
    </source>
</reference>
<evidence type="ECO:0000313" key="4">
    <source>
        <dbReference type="Proteomes" id="UP000013523"/>
    </source>
</evidence>
<gene>
    <name evidence="3" type="ORF">Clopa_0240</name>
</gene>
<keyword evidence="1" id="KW-1133">Transmembrane helix</keyword>
<dbReference type="STRING" id="86416.Clopa_0240"/>
<dbReference type="RefSeq" id="WP_015613633.1">
    <property type="nucleotide sequence ID" value="NC_021182.1"/>
</dbReference>
<dbReference type="KEGG" id="cpas:Clopa_0240"/>
<dbReference type="Proteomes" id="UP000013523">
    <property type="component" value="Chromosome"/>
</dbReference>
<dbReference type="OrthoDB" id="9782481at2"/>
<evidence type="ECO:0000313" key="3">
    <source>
        <dbReference type="EMBL" id="AGK95306.1"/>
    </source>
</evidence>
<dbReference type="InterPro" id="IPR011642">
    <property type="entry name" value="Gate_dom"/>
</dbReference>
<dbReference type="EMBL" id="CP003261">
    <property type="protein sequence ID" value="AGK95306.1"/>
    <property type="molecule type" value="Genomic_DNA"/>
</dbReference>
<feature type="transmembrane region" description="Helical" evidence="1">
    <location>
        <begin position="165"/>
        <end position="184"/>
    </location>
</feature>
<feature type="transmembrane region" description="Helical" evidence="1">
    <location>
        <begin position="133"/>
        <end position="153"/>
    </location>
</feature>
<evidence type="ECO:0000259" key="2">
    <source>
        <dbReference type="Pfam" id="PF07670"/>
    </source>
</evidence>
<dbReference type="AlphaFoldDB" id="R4K0J1"/>
<keyword evidence="4" id="KW-1185">Reference proteome</keyword>
<organism evidence="3 4">
    <name type="scientific">Clostridium pasteurianum BC1</name>
    <dbReference type="NCBI Taxonomy" id="86416"/>
    <lineage>
        <taxon>Bacteria</taxon>
        <taxon>Bacillati</taxon>
        <taxon>Bacillota</taxon>
        <taxon>Clostridia</taxon>
        <taxon>Eubacteriales</taxon>
        <taxon>Clostridiaceae</taxon>
        <taxon>Clostridium</taxon>
    </lineage>
</organism>
<proteinExistence type="predicted"/>
<dbReference type="HOGENOM" id="CLU_089992_1_0_9"/>
<accession>R4K0J1</accession>
<name>R4K0J1_CLOPA</name>
<sequence length="191" mass="20749">MINYIWFLIIAFGIIFGLITGRGEIVSKAIVGSTTSTVQLTIELLGLMCLWCGVMRIAEKSGLTDKLARILKPILKMIFKDSSKNDKVMGPMIMNLTSNMMGLSNAATPFGIETMSEMEKINPIKGTATNDMARFLVLNAACIQFVPTSVISIRAACGSQNPGIIIVPAIITTAIAAVMGMIYCKILERYF</sequence>
<feature type="transmembrane region" description="Helical" evidence="1">
    <location>
        <begin position="6"/>
        <end position="25"/>
    </location>
</feature>
<evidence type="ECO:0000256" key="1">
    <source>
        <dbReference type="SAM" id="Phobius"/>
    </source>
</evidence>
<keyword evidence="1" id="KW-0812">Transmembrane</keyword>
<feature type="domain" description="Nucleoside transporter/FeoB GTPase Gate" evidence="2">
    <location>
        <begin position="42"/>
        <end position="154"/>
    </location>
</feature>
<dbReference type="Pfam" id="PF07670">
    <property type="entry name" value="Gate"/>
    <property type="match status" value="1"/>
</dbReference>